<dbReference type="SUPFAM" id="SSF57501">
    <property type="entry name" value="Cystine-knot cytokines"/>
    <property type="match status" value="1"/>
</dbReference>
<keyword evidence="3" id="KW-0325">Glycoprotein</keyword>
<feature type="compositionally biased region" description="Polar residues" evidence="4">
    <location>
        <begin position="91"/>
        <end position="106"/>
    </location>
</feature>
<dbReference type="GO" id="GO:0005615">
    <property type="term" value="C:extracellular space"/>
    <property type="evidence" value="ECO:0007669"/>
    <property type="project" value="UniProtKB-ARBA"/>
</dbReference>
<evidence type="ECO:0000256" key="5">
    <source>
        <dbReference type="SAM" id="SignalP"/>
    </source>
</evidence>
<accession>A0AAW2GQ13</accession>
<evidence type="ECO:0000256" key="1">
    <source>
        <dbReference type="ARBA" id="ARBA00022729"/>
    </source>
</evidence>
<dbReference type="Gene3D" id="2.10.90.10">
    <property type="entry name" value="Cystine-knot cytokines"/>
    <property type="match status" value="1"/>
</dbReference>
<dbReference type="InterPro" id="IPR052444">
    <property type="entry name" value="Spz/Toll_ligand-like"/>
</dbReference>
<dbReference type="PANTHER" id="PTHR23199:SF12">
    <property type="entry name" value="NEUROTROPHIN 1-RELATED"/>
    <property type="match status" value="1"/>
</dbReference>
<feature type="domain" description="Spaetzle" evidence="6">
    <location>
        <begin position="211"/>
        <end position="303"/>
    </location>
</feature>
<evidence type="ECO:0000256" key="3">
    <source>
        <dbReference type="ARBA" id="ARBA00023180"/>
    </source>
</evidence>
<dbReference type="GO" id="GO:0005121">
    <property type="term" value="F:Toll binding"/>
    <property type="evidence" value="ECO:0007669"/>
    <property type="project" value="TreeGrafter"/>
</dbReference>
<keyword evidence="1 5" id="KW-0732">Signal</keyword>
<feature type="compositionally biased region" description="Basic and acidic residues" evidence="4">
    <location>
        <begin position="76"/>
        <end position="90"/>
    </location>
</feature>
<keyword evidence="8" id="KW-1185">Reference proteome</keyword>
<proteinExistence type="predicted"/>
<dbReference type="FunFam" id="2.10.90.10:FF:000056">
    <property type="entry name" value="Protein spaetzle"/>
    <property type="match status" value="1"/>
</dbReference>
<dbReference type="InterPro" id="IPR032104">
    <property type="entry name" value="Spaetzle"/>
</dbReference>
<organism evidence="7 8">
    <name type="scientific">Cardiocondyla obscurior</name>
    <dbReference type="NCBI Taxonomy" id="286306"/>
    <lineage>
        <taxon>Eukaryota</taxon>
        <taxon>Metazoa</taxon>
        <taxon>Ecdysozoa</taxon>
        <taxon>Arthropoda</taxon>
        <taxon>Hexapoda</taxon>
        <taxon>Insecta</taxon>
        <taxon>Pterygota</taxon>
        <taxon>Neoptera</taxon>
        <taxon>Endopterygota</taxon>
        <taxon>Hymenoptera</taxon>
        <taxon>Apocrita</taxon>
        <taxon>Aculeata</taxon>
        <taxon>Formicoidea</taxon>
        <taxon>Formicidae</taxon>
        <taxon>Myrmicinae</taxon>
        <taxon>Cardiocondyla</taxon>
    </lineage>
</organism>
<evidence type="ECO:0000256" key="2">
    <source>
        <dbReference type="ARBA" id="ARBA00023157"/>
    </source>
</evidence>
<reference evidence="7 8" key="1">
    <citation type="submission" date="2023-03" db="EMBL/GenBank/DDBJ databases">
        <title>High recombination rates correlate with genetic variation in Cardiocondyla obscurior ants.</title>
        <authorList>
            <person name="Errbii M."/>
        </authorList>
    </citation>
    <scope>NUCLEOTIDE SEQUENCE [LARGE SCALE GENOMIC DNA]</scope>
    <source>
        <strain evidence="7">Alpha-2009</strain>
        <tissue evidence="7">Whole body</tissue>
    </source>
</reference>
<evidence type="ECO:0000256" key="4">
    <source>
        <dbReference type="SAM" id="MobiDB-lite"/>
    </source>
</evidence>
<feature type="signal peptide" evidence="5">
    <location>
        <begin position="1"/>
        <end position="28"/>
    </location>
</feature>
<keyword evidence="2" id="KW-1015">Disulfide bond</keyword>
<feature type="region of interest" description="Disordered" evidence="4">
    <location>
        <begin position="67"/>
        <end position="106"/>
    </location>
</feature>
<dbReference type="PANTHER" id="PTHR23199">
    <property type="entry name" value="NEUROTROPHIN 1-RELATED"/>
    <property type="match status" value="1"/>
</dbReference>
<sequence>MTPSVSHPRNRLVCLALVLVCLTVRVEGHPHAFSEEESSQASNSSDQDESLSISRLIDLAYRNHELLPPQQWSEQQTDRDSHERGIERTQWDTTEQQESSSETVTQYRKRKLLQVTSSTISMHRNSDEKIIFPDGRNPSFTSLPPRTALPVMLPFSALPCRSNSTFCENVINYPKQLVNAAIARNASLRFLETVDPMPIEQRIDVADEWTFCRFREQVVYPQSAQNKEKQWLFIVNQDELKQGIRIEVCVNEGQGCSMIDGFAEGYKTICKQKFIYRELAAVGSDGSIVKDQFRFPSSCCCHVKSINEPTVRLGLGLDFPPNRTQYNRPNVRFSMSTQH</sequence>
<evidence type="ECO:0000313" key="7">
    <source>
        <dbReference type="EMBL" id="KAL0129328.1"/>
    </source>
</evidence>
<name>A0AAW2GQ13_9HYME</name>
<dbReference type="GO" id="GO:0021556">
    <property type="term" value="P:central nervous system formation"/>
    <property type="evidence" value="ECO:0007669"/>
    <property type="project" value="TreeGrafter"/>
</dbReference>
<dbReference type="AlphaFoldDB" id="A0AAW2GQ13"/>
<feature type="chain" id="PRO_5043912578" description="Spaetzle domain-containing protein" evidence="5">
    <location>
        <begin position="29"/>
        <end position="339"/>
    </location>
</feature>
<dbReference type="GO" id="GO:0008083">
    <property type="term" value="F:growth factor activity"/>
    <property type="evidence" value="ECO:0007669"/>
    <property type="project" value="TreeGrafter"/>
</dbReference>
<gene>
    <name evidence="7" type="ORF">PUN28_004198</name>
</gene>
<evidence type="ECO:0000259" key="6">
    <source>
        <dbReference type="Pfam" id="PF16077"/>
    </source>
</evidence>
<comment type="caution">
    <text evidence="7">The sequence shown here is derived from an EMBL/GenBank/DDBJ whole genome shotgun (WGS) entry which is preliminary data.</text>
</comment>
<dbReference type="Pfam" id="PF16077">
    <property type="entry name" value="Spaetzle"/>
    <property type="match status" value="1"/>
</dbReference>
<dbReference type="Proteomes" id="UP001430953">
    <property type="component" value="Unassembled WGS sequence"/>
</dbReference>
<dbReference type="EMBL" id="JADYXP020000003">
    <property type="protein sequence ID" value="KAL0129328.1"/>
    <property type="molecule type" value="Genomic_DNA"/>
</dbReference>
<evidence type="ECO:0000313" key="8">
    <source>
        <dbReference type="Proteomes" id="UP001430953"/>
    </source>
</evidence>
<protein>
    <recommendedName>
        <fullName evidence="6">Spaetzle domain-containing protein</fullName>
    </recommendedName>
</protein>
<dbReference type="GO" id="GO:0045087">
    <property type="term" value="P:innate immune response"/>
    <property type="evidence" value="ECO:0007669"/>
    <property type="project" value="TreeGrafter"/>
</dbReference>
<dbReference type="InterPro" id="IPR029034">
    <property type="entry name" value="Cystine-knot_cytokine"/>
</dbReference>